<reference evidence="3" key="1">
    <citation type="submission" date="2009-09" db="EMBL/GenBank/DDBJ databases">
        <title>The complete chromosome of Sebaldella termitidis ATCC 33386.</title>
        <authorList>
            <consortium name="US DOE Joint Genome Institute (JGI-PGF)"/>
            <person name="Lucas S."/>
            <person name="Copeland A."/>
            <person name="Lapidus A."/>
            <person name="Glavina del Rio T."/>
            <person name="Dalin E."/>
            <person name="Tice H."/>
            <person name="Bruce D."/>
            <person name="Goodwin L."/>
            <person name="Pitluck S."/>
            <person name="Kyrpides N."/>
            <person name="Mavromatis K."/>
            <person name="Ivanova N."/>
            <person name="Mikhailova N."/>
            <person name="Sims D."/>
            <person name="Meincke L."/>
            <person name="Brettin T."/>
            <person name="Detter J.C."/>
            <person name="Han C."/>
            <person name="Larimer F."/>
            <person name="Land M."/>
            <person name="Hauser L."/>
            <person name="Markowitz V."/>
            <person name="Cheng J.F."/>
            <person name="Hugenholtz P."/>
            <person name="Woyke T."/>
            <person name="Wu D."/>
            <person name="Eisen J.A."/>
        </authorList>
    </citation>
    <scope>NUCLEOTIDE SEQUENCE [LARGE SCALE GENOMIC DNA]</scope>
    <source>
        <strain evidence="3">ATCC 33386 / NCTC 11300</strain>
    </source>
</reference>
<protein>
    <submittedName>
        <fullName evidence="2">Uncharacterized protein</fullName>
    </submittedName>
</protein>
<feature type="transmembrane region" description="Helical" evidence="1">
    <location>
        <begin position="60"/>
        <end position="77"/>
    </location>
</feature>
<evidence type="ECO:0000256" key="1">
    <source>
        <dbReference type="SAM" id="Phobius"/>
    </source>
</evidence>
<gene>
    <name evidence="2" type="ordered locus">Sterm_2231</name>
</gene>
<keyword evidence="1" id="KW-1133">Transmembrane helix</keyword>
<dbReference type="AlphaFoldDB" id="D1AKG9"/>
<feature type="transmembrane region" description="Helical" evidence="1">
    <location>
        <begin position="83"/>
        <end position="104"/>
    </location>
</feature>
<dbReference type="HOGENOM" id="CLU_1833821_0_0_0"/>
<dbReference type="KEGG" id="str:Sterm_2231"/>
<dbReference type="Proteomes" id="UP000000845">
    <property type="component" value="Chromosome"/>
</dbReference>
<evidence type="ECO:0000313" key="3">
    <source>
        <dbReference type="Proteomes" id="UP000000845"/>
    </source>
</evidence>
<keyword evidence="1" id="KW-0472">Membrane</keyword>
<keyword evidence="3" id="KW-1185">Reference proteome</keyword>
<name>D1AKG9_SEBTE</name>
<organism evidence="2 3">
    <name type="scientific">Sebaldella termitidis (strain ATCC 33386 / NCTC 11300)</name>
    <dbReference type="NCBI Taxonomy" id="526218"/>
    <lineage>
        <taxon>Bacteria</taxon>
        <taxon>Fusobacteriati</taxon>
        <taxon>Fusobacteriota</taxon>
        <taxon>Fusobacteriia</taxon>
        <taxon>Fusobacteriales</taxon>
        <taxon>Leptotrichiaceae</taxon>
        <taxon>Sebaldella</taxon>
    </lineage>
</organism>
<dbReference type="EMBL" id="CP001739">
    <property type="protein sequence ID" value="ACZ09085.1"/>
    <property type="molecule type" value="Genomic_DNA"/>
</dbReference>
<reference evidence="2 3" key="2">
    <citation type="journal article" date="2010" name="Stand. Genomic Sci.">
        <title>Complete genome sequence of Sebaldella termitidis type strain (NCTC 11300).</title>
        <authorList>
            <person name="Harmon-Smith M."/>
            <person name="Celia L."/>
            <person name="Chertkov O."/>
            <person name="Lapidus A."/>
            <person name="Copeland A."/>
            <person name="Glavina Del Rio T."/>
            <person name="Nolan M."/>
            <person name="Lucas S."/>
            <person name="Tice H."/>
            <person name="Cheng J.F."/>
            <person name="Han C."/>
            <person name="Detter J.C."/>
            <person name="Bruce D."/>
            <person name="Goodwin L."/>
            <person name="Pitluck S."/>
            <person name="Pati A."/>
            <person name="Liolios K."/>
            <person name="Ivanova N."/>
            <person name="Mavromatis K."/>
            <person name="Mikhailova N."/>
            <person name="Chen A."/>
            <person name="Palaniappan K."/>
            <person name="Land M."/>
            <person name="Hauser L."/>
            <person name="Chang Y.J."/>
            <person name="Jeffries C.D."/>
            <person name="Brettin T."/>
            <person name="Goker M."/>
            <person name="Beck B."/>
            <person name="Bristow J."/>
            <person name="Eisen J.A."/>
            <person name="Markowitz V."/>
            <person name="Hugenholtz P."/>
            <person name="Kyrpides N.C."/>
            <person name="Klenk H.P."/>
            <person name="Chen F."/>
        </authorList>
    </citation>
    <scope>NUCLEOTIDE SEQUENCE [LARGE SCALE GENOMIC DNA]</scope>
    <source>
        <strain evidence="3">ATCC 33386 / NCTC 11300</strain>
    </source>
</reference>
<proteinExistence type="predicted"/>
<evidence type="ECO:0000313" key="2">
    <source>
        <dbReference type="EMBL" id="ACZ09085.1"/>
    </source>
</evidence>
<dbReference type="RefSeq" id="WP_012861679.1">
    <property type="nucleotide sequence ID" value="NC_013517.1"/>
</dbReference>
<feature type="transmembrane region" description="Helical" evidence="1">
    <location>
        <begin position="34"/>
        <end position="53"/>
    </location>
</feature>
<sequence length="140" mass="16667">MMIYKLSDILFKIILRFIIMANMIFILNKENNEHVYKLAVLYISFIVIILNINHKNREKILAQSFFVIILGTFVYLLRDSAFFIKVIVEFSLSVFLTELFITTLKLSEILKLFKLSFKEFQEDFEFQKLIKKAAVKIKKK</sequence>
<keyword evidence="1" id="KW-0812">Transmembrane</keyword>
<accession>D1AKG9</accession>
<feature type="transmembrane region" description="Helical" evidence="1">
    <location>
        <begin position="9"/>
        <end position="28"/>
    </location>
</feature>